<proteinExistence type="predicted"/>
<keyword evidence="2" id="KW-1185">Reference proteome</keyword>
<dbReference type="EMBL" id="HM071924">
    <property type="protein sequence ID" value="ADI55359.1"/>
    <property type="molecule type" value="Genomic_DNA"/>
</dbReference>
<evidence type="ECO:0000313" key="1">
    <source>
        <dbReference type="EMBL" id="ADI55359.1"/>
    </source>
</evidence>
<accession>D7RM43</accession>
<dbReference type="Proteomes" id="UP000201129">
    <property type="component" value="Segment"/>
</dbReference>
<dbReference type="OrthoDB" id="21447at10239"/>
<organism evidence="1 2">
    <name type="scientific">Escherichia phage IME08</name>
    <dbReference type="NCBI Taxonomy" id="698728"/>
    <lineage>
        <taxon>Viruses</taxon>
        <taxon>Duplodnaviria</taxon>
        <taxon>Heunggongvirae</taxon>
        <taxon>Uroviricota</taxon>
        <taxon>Caudoviricetes</taxon>
        <taxon>Pantevenvirales</taxon>
        <taxon>Straboviridae</taxon>
        <taxon>Tevenvirinae</taxon>
        <taxon>Dhakavirus</taxon>
        <taxon>Dhakavirus ime08</taxon>
    </lineage>
</organism>
<dbReference type="KEGG" id="vg:9384621"/>
<dbReference type="GeneID" id="9384621"/>
<evidence type="ECO:0000313" key="2">
    <source>
        <dbReference type="Proteomes" id="UP000201129"/>
    </source>
</evidence>
<reference evidence="1 2" key="2">
    <citation type="journal article" date="2011" name="Virol. J.">
        <title>Sequence characteristics of T4-like bacteriophage IME08 benome termini revealed by high throughput sequencing.</title>
        <authorList>
            <person name="Jiang X."/>
            <person name="Jiang H."/>
            <person name="Li C."/>
            <person name="Wang S."/>
            <person name="Mi Z."/>
            <person name="An X."/>
            <person name="Chen J."/>
            <person name="Tong Y."/>
        </authorList>
    </citation>
    <scope>NUCLEOTIDE SEQUENCE [LARGE SCALE GENOMIC DNA]</scope>
</reference>
<dbReference type="InterPro" id="IPR055703">
    <property type="entry name" value="DUF7279"/>
</dbReference>
<protein>
    <submittedName>
        <fullName evidence="1">Uncharacterized protein</fullName>
    </submittedName>
</protein>
<name>D7RM43_9CAUD</name>
<reference evidence="1 2" key="1">
    <citation type="journal article" date="2011" name="Arch. Virol.">
        <title>The complete genome sequence of a novel T4-like bacteriophage, IME08.</title>
        <authorList>
            <person name="Jiang H."/>
            <person name="Jiang X."/>
            <person name="Wang S."/>
            <person name="Li C."/>
            <person name="Chen B."/>
            <person name="An X."/>
            <person name="Mi Z."/>
            <person name="Chen J."/>
            <person name="Tong Y."/>
        </authorList>
    </citation>
    <scope>NUCLEOTIDE SEQUENCE [LARGE SCALE GENOMIC DNA]</scope>
</reference>
<sequence length="77" mass="9196">MEVNMFVLTQFSKAVYNYSCQWEVFIDSPSPKYGVFGRVTTQAYVARPTKRQIRKLKKAHRQLIKRREQYECNVYGL</sequence>
<dbReference type="RefSeq" id="YP_003734180.1">
    <property type="nucleotide sequence ID" value="NC_014260.1"/>
</dbReference>
<dbReference type="Pfam" id="PF23945">
    <property type="entry name" value="DUF7279"/>
    <property type="match status" value="1"/>
</dbReference>